<evidence type="ECO:0000313" key="1">
    <source>
        <dbReference type="EMBL" id="PAB61343.1"/>
    </source>
</evidence>
<name>A0A267MRE1_9FIRM</name>
<dbReference type="AlphaFoldDB" id="A0A267MRE1"/>
<evidence type="ECO:0008006" key="3">
    <source>
        <dbReference type="Google" id="ProtNLM"/>
    </source>
</evidence>
<dbReference type="RefSeq" id="WP_095130668.1">
    <property type="nucleotide sequence ID" value="NZ_NIBG01000001.1"/>
</dbReference>
<protein>
    <recommendedName>
        <fullName evidence="3">DUF4209 domain-containing protein</fullName>
    </recommendedName>
</protein>
<evidence type="ECO:0000313" key="2">
    <source>
        <dbReference type="Proteomes" id="UP000216024"/>
    </source>
</evidence>
<comment type="caution">
    <text evidence="1">The sequence shown here is derived from an EMBL/GenBank/DDBJ whole genome shotgun (WGS) entry which is preliminary data.</text>
</comment>
<keyword evidence="2" id="KW-1185">Reference proteome</keyword>
<sequence>MNIVVKLNTKENTIFTLENYGVSDMSTPDTIKSLIKNSDFITHYYMEKKICKINNINEFIDYLFLVFINSYENCVEYILDPYKKEFEKFLSFATSRMVLYSKSCIINYIRNHYKEIFSYEDEYIEHGLHELTLKFFIEYNKGIINSGIMDYLIENKPIFVFDNLDKLYSIIKKYDNEYLKKLFTSETCFQELSKYRFNDVCNFSVYLYKNNSKELVKDIEDKIYTYCMQQLSNIERKHVYNVQLILNEAQKTLVKIKSKYAPVLASKLDNITNKASDYLREHGQVHEYELSSKPYYDWMKKLDDKNVDTFSKYMTISHDISSKTELWESRLQKDAENYKPSIVDLVSTSVSTNDYFSYGKIKTVDLKINYYMMSLYYWVDQQRSQEFIHTMISVIESIYSEIGFHYNEEDIVKDVIQLKAALIDALDKNENNYLSHMTAFFTISFLEKILRNIYCQLKDDGFFLTSSTTLGSMLGKNDNVDSKMEKIIGTDHIKWIRYYFLSDGDSIGENLRNRIAHFKDIRIGDIQTPQLIKIVWLVVSTINSILINIMNNDIDND</sequence>
<dbReference type="EMBL" id="NIBG01000001">
    <property type="protein sequence ID" value="PAB61343.1"/>
    <property type="molecule type" value="Genomic_DNA"/>
</dbReference>
<reference evidence="1 2" key="1">
    <citation type="submission" date="2017-06" db="EMBL/GenBank/DDBJ databases">
        <title>Draft genome sequence of anaerobic fermentative bacterium Anaeromicrobium sediminis DY2726D isolated from West Pacific Ocean sediments.</title>
        <authorList>
            <person name="Zeng X."/>
        </authorList>
    </citation>
    <scope>NUCLEOTIDE SEQUENCE [LARGE SCALE GENOMIC DNA]</scope>
    <source>
        <strain evidence="1 2">DY2726D</strain>
    </source>
</reference>
<accession>A0A267MRE1</accession>
<proteinExistence type="predicted"/>
<dbReference type="Proteomes" id="UP000216024">
    <property type="component" value="Unassembled WGS sequence"/>
</dbReference>
<dbReference type="OrthoDB" id="2045664at2"/>
<organism evidence="1 2">
    <name type="scientific">Anaeromicrobium sediminis</name>
    <dbReference type="NCBI Taxonomy" id="1478221"/>
    <lineage>
        <taxon>Bacteria</taxon>
        <taxon>Bacillati</taxon>
        <taxon>Bacillota</taxon>
        <taxon>Clostridia</taxon>
        <taxon>Peptostreptococcales</taxon>
        <taxon>Thermotaleaceae</taxon>
        <taxon>Anaeromicrobium</taxon>
    </lineage>
</organism>
<gene>
    <name evidence="1" type="ORF">CCE28_02635</name>
</gene>